<dbReference type="GO" id="GO:0008758">
    <property type="term" value="F:UDP-2,3-diacylglucosamine hydrolase activity"/>
    <property type="evidence" value="ECO:0007669"/>
    <property type="project" value="TreeGrafter"/>
</dbReference>
<evidence type="ECO:0000256" key="3">
    <source>
        <dbReference type="ARBA" id="ARBA00022723"/>
    </source>
</evidence>
<keyword evidence="2" id="KW-0997">Cell inner membrane</keyword>
<keyword evidence="3" id="KW-0479">Metal-binding</keyword>
<feature type="domain" description="Calcineurin-like phosphoesterase" evidence="6">
    <location>
        <begin position="12"/>
        <end position="211"/>
    </location>
</feature>
<keyword evidence="4" id="KW-0472">Membrane</keyword>
<reference evidence="7 8" key="1">
    <citation type="submission" date="2020-02" db="EMBL/GenBank/DDBJ databases">
        <authorList>
            <person name="Dziuba M."/>
            <person name="Kuznetsov B."/>
            <person name="Mardanov A."/>
            <person name="Ravin N."/>
            <person name="Grouzdev D."/>
        </authorList>
    </citation>
    <scope>NUCLEOTIDE SEQUENCE [LARGE SCALE GENOMIC DNA]</scope>
    <source>
        <strain evidence="7 8">SpK</strain>
    </source>
</reference>
<dbReference type="InterPro" id="IPR004843">
    <property type="entry name" value="Calcineurin-like_PHP"/>
</dbReference>
<proteinExistence type="predicted"/>
<evidence type="ECO:0000313" key="7">
    <source>
        <dbReference type="EMBL" id="NFV82175.1"/>
    </source>
</evidence>
<dbReference type="SUPFAM" id="SSF56300">
    <property type="entry name" value="Metallo-dependent phosphatases"/>
    <property type="match status" value="1"/>
</dbReference>
<dbReference type="EMBL" id="JAAIYP010000046">
    <property type="protein sequence ID" value="NFV82175.1"/>
    <property type="molecule type" value="Genomic_DNA"/>
</dbReference>
<dbReference type="GO" id="GO:0009245">
    <property type="term" value="P:lipid A biosynthetic process"/>
    <property type="evidence" value="ECO:0007669"/>
    <property type="project" value="TreeGrafter"/>
</dbReference>
<dbReference type="Pfam" id="PF00149">
    <property type="entry name" value="Metallophos"/>
    <property type="match status" value="1"/>
</dbReference>
<keyword evidence="1" id="KW-1003">Cell membrane</keyword>
<evidence type="ECO:0000259" key="6">
    <source>
        <dbReference type="Pfam" id="PF00149"/>
    </source>
</evidence>
<evidence type="ECO:0000256" key="5">
    <source>
        <dbReference type="ARBA" id="ARBA00023211"/>
    </source>
</evidence>
<keyword evidence="5" id="KW-0464">Manganese</keyword>
<dbReference type="GO" id="GO:0016020">
    <property type="term" value="C:membrane"/>
    <property type="evidence" value="ECO:0007669"/>
    <property type="project" value="GOC"/>
</dbReference>
<dbReference type="FunFam" id="3.60.21.10:FF:000029">
    <property type="entry name" value="UDP-2,3-diacylglucosamine hydrolase"/>
    <property type="match status" value="1"/>
</dbReference>
<dbReference type="CDD" id="cd07398">
    <property type="entry name" value="MPP_YbbF-LpxH"/>
    <property type="match status" value="1"/>
</dbReference>
<dbReference type="AlphaFoldDB" id="A0A7C9V1I3"/>
<dbReference type="InterPro" id="IPR029052">
    <property type="entry name" value="Metallo-depent_PP-like"/>
</dbReference>
<evidence type="ECO:0000256" key="1">
    <source>
        <dbReference type="ARBA" id="ARBA00022475"/>
    </source>
</evidence>
<name>A0A7C9V1I3_9PROT</name>
<comment type="caution">
    <text evidence="7">The sequence shown here is derived from an EMBL/GenBank/DDBJ whole genome shotgun (WGS) entry which is preliminary data.</text>
</comment>
<evidence type="ECO:0000256" key="2">
    <source>
        <dbReference type="ARBA" id="ARBA00022519"/>
    </source>
</evidence>
<dbReference type="PANTHER" id="PTHR34990:SF2">
    <property type="entry name" value="BLL8164 PROTEIN"/>
    <property type="match status" value="1"/>
</dbReference>
<protein>
    <submittedName>
        <fullName evidence="7">UDP-2,3-diacylglucosamine diphosphatase</fullName>
    </submittedName>
</protein>
<dbReference type="GO" id="GO:0046872">
    <property type="term" value="F:metal ion binding"/>
    <property type="evidence" value="ECO:0007669"/>
    <property type="project" value="UniProtKB-KW"/>
</dbReference>
<dbReference type="InterPro" id="IPR043461">
    <property type="entry name" value="LpxH-like"/>
</dbReference>
<dbReference type="Proteomes" id="UP000480684">
    <property type="component" value="Unassembled WGS sequence"/>
</dbReference>
<organism evidence="7 8">
    <name type="scientific">Magnetospirillum aberrantis SpK</name>
    <dbReference type="NCBI Taxonomy" id="908842"/>
    <lineage>
        <taxon>Bacteria</taxon>
        <taxon>Pseudomonadati</taxon>
        <taxon>Pseudomonadota</taxon>
        <taxon>Alphaproteobacteria</taxon>
        <taxon>Rhodospirillales</taxon>
        <taxon>Rhodospirillaceae</taxon>
        <taxon>Magnetospirillum</taxon>
    </lineage>
</organism>
<accession>A0A7C9V1I3</accession>
<dbReference type="Gene3D" id="3.60.21.10">
    <property type="match status" value="1"/>
</dbReference>
<evidence type="ECO:0000256" key="4">
    <source>
        <dbReference type="ARBA" id="ARBA00023136"/>
    </source>
</evidence>
<gene>
    <name evidence="7" type="ORF">G4223_18865</name>
</gene>
<dbReference type="RefSeq" id="WP_163682961.1">
    <property type="nucleotide sequence ID" value="NZ_JAAIYP010000046.1"/>
</dbReference>
<keyword evidence="8" id="KW-1185">Reference proteome</keyword>
<sequence>MTADTAPTQRFRTIWISDVHLGTRGCKADFLLDFLKNTESDTLYLVGDIVDGWRLRRSWYWPQAHNDVVQKILRKARKGTRVVFIPGNHDEFVRGYADHNFGDIEVACQTVHETADGRRLLVLHGDSFDGVVKYAKWLAHLGDWAYTLALALNNWLNLVRRRMGLPYWSLSAYLKHKVKNAVQFIDDYEQTIADEARRQGVDGVVCGHIHHAEMRDVGGVLYANDGDWVESCTALVEDAEGHLEVLRWLDHAMATPVAALPAPKSVSPTTKERECAYSSFRMLGFLKSMVWSARSTH</sequence>
<dbReference type="PANTHER" id="PTHR34990">
    <property type="entry name" value="UDP-2,3-DIACYLGLUCOSAMINE HYDROLASE-RELATED"/>
    <property type="match status" value="1"/>
</dbReference>
<evidence type="ECO:0000313" key="8">
    <source>
        <dbReference type="Proteomes" id="UP000480684"/>
    </source>
</evidence>